<name>A0A6N7RRJ3_9ACTN</name>
<dbReference type="GO" id="GO:0004519">
    <property type="term" value="F:endonuclease activity"/>
    <property type="evidence" value="ECO:0007669"/>
    <property type="project" value="UniProtKB-KW"/>
</dbReference>
<keyword evidence="7" id="KW-0346">Stress response</keyword>
<dbReference type="Pfam" id="PF07927">
    <property type="entry name" value="HicA_toxin"/>
    <property type="match status" value="1"/>
</dbReference>
<evidence type="ECO:0000313" key="9">
    <source>
        <dbReference type="Proteomes" id="UP000438093"/>
    </source>
</evidence>
<evidence type="ECO:0000256" key="4">
    <source>
        <dbReference type="ARBA" id="ARBA00022759"/>
    </source>
</evidence>
<sequence>MVKRREVVRILKRNGFVNKGGAKHDTFKHPDGRRATVPRHQEILDDTFEGILKQSKLK</sequence>
<gene>
    <name evidence="8" type="ORF">GJG86_13620</name>
</gene>
<dbReference type="InterPro" id="IPR012933">
    <property type="entry name" value="HicA_mRNA_interferase"/>
</dbReference>
<keyword evidence="4" id="KW-0255">Endonuclease</keyword>
<evidence type="ECO:0000256" key="7">
    <source>
        <dbReference type="ARBA" id="ARBA00023016"/>
    </source>
</evidence>
<evidence type="ECO:0000256" key="5">
    <source>
        <dbReference type="ARBA" id="ARBA00022801"/>
    </source>
</evidence>
<dbReference type="Proteomes" id="UP000438093">
    <property type="component" value="Unassembled WGS sequence"/>
</dbReference>
<keyword evidence="6" id="KW-0694">RNA-binding</keyword>
<dbReference type="EMBL" id="VTFY01000012">
    <property type="protein sequence ID" value="MRX83521.1"/>
    <property type="molecule type" value="Genomic_DNA"/>
</dbReference>
<evidence type="ECO:0000313" key="8">
    <source>
        <dbReference type="EMBL" id="MRX83521.1"/>
    </source>
</evidence>
<evidence type="ECO:0000256" key="3">
    <source>
        <dbReference type="ARBA" id="ARBA00022722"/>
    </source>
</evidence>
<keyword evidence="9" id="KW-1185">Reference proteome</keyword>
<organism evidence="8 9">
    <name type="scientific">Eggerthella guodeyinii</name>
    <dbReference type="NCBI Taxonomy" id="2690837"/>
    <lineage>
        <taxon>Bacteria</taxon>
        <taxon>Bacillati</taxon>
        <taxon>Actinomycetota</taxon>
        <taxon>Coriobacteriia</taxon>
        <taxon>Eggerthellales</taxon>
        <taxon>Eggerthellaceae</taxon>
        <taxon>Eggerthella</taxon>
    </lineage>
</organism>
<dbReference type="AlphaFoldDB" id="A0A6N7RRJ3"/>
<dbReference type="InterPro" id="IPR038570">
    <property type="entry name" value="HicA_sf"/>
</dbReference>
<protein>
    <submittedName>
        <fullName evidence="8">Addiction module toxin, HicA family</fullName>
    </submittedName>
</protein>
<keyword evidence="2" id="KW-1277">Toxin-antitoxin system</keyword>
<evidence type="ECO:0000256" key="2">
    <source>
        <dbReference type="ARBA" id="ARBA00022649"/>
    </source>
</evidence>
<dbReference type="RefSeq" id="WP_154334342.1">
    <property type="nucleotide sequence ID" value="NZ_VTFY01000012.1"/>
</dbReference>
<dbReference type="SUPFAM" id="SSF54786">
    <property type="entry name" value="YcfA/nrd intein domain"/>
    <property type="match status" value="1"/>
</dbReference>
<accession>A0A6N7RRJ3</accession>
<dbReference type="Gene3D" id="3.30.920.30">
    <property type="entry name" value="Hypothetical protein"/>
    <property type="match status" value="1"/>
</dbReference>
<proteinExistence type="inferred from homology"/>
<comment type="caution">
    <text evidence="8">The sequence shown here is derived from an EMBL/GenBank/DDBJ whole genome shotgun (WGS) entry which is preliminary data.</text>
</comment>
<evidence type="ECO:0000256" key="1">
    <source>
        <dbReference type="ARBA" id="ARBA00006620"/>
    </source>
</evidence>
<keyword evidence="5" id="KW-0378">Hydrolase</keyword>
<reference evidence="9" key="1">
    <citation type="submission" date="2019-08" db="EMBL/GenBank/DDBJ databases">
        <title>Arthrobacter sp. nov., isolated from plateau pika and Tibetan wild ass.</title>
        <authorList>
            <person name="Ge Y."/>
        </authorList>
    </citation>
    <scope>NUCLEOTIDE SEQUENCE [LARGE SCALE GENOMIC DNA]</scope>
    <source>
        <strain evidence="9">HF-4214</strain>
    </source>
</reference>
<dbReference type="GO" id="GO:0016787">
    <property type="term" value="F:hydrolase activity"/>
    <property type="evidence" value="ECO:0007669"/>
    <property type="project" value="UniProtKB-KW"/>
</dbReference>
<comment type="similarity">
    <text evidence="1">Belongs to the HicA mRNA interferase family.</text>
</comment>
<dbReference type="GO" id="GO:0003729">
    <property type="term" value="F:mRNA binding"/>
    <property type="evidence" value="ECO:0007669"/>
    <property type="project" value="InterPro"/>
</dbReference>
<keyword evidence="3" id="KW-0540">Nuclease</keyword>
<evidence type="ECO:0000256" key="6">
    <source>
        <dbReference type="ARBA" id="ARBA00022884"/>
    </source>
</evidence>